<organism evidence="9">
    <name type="scientific">Candidatus Atribacter allofermentans</name>
    <dbReference type="NCBI Taxonomy" id="1852833"/>
    <lineage>
        <taxon>Bacteria</taxon>
        <taxon>Pseudomonadati</taxon>
        <taxon>Atribacterota</taxon>
        <taxon>Atribacteria</taxon>
        <taxon>Atribacterales</taxon>
        <taxon>Atribacteraceae</taxon>
        <taxon>Atribacter</taxon>
    </lineage>
</organism>
<dbReference type="Proteomes" id="UP000485569">
    <property type="component" value="Unassembled WGS sequence"/>
</dbReference>
<evidence type="ECO:0000256" key="2">
    <source>
        <dbReference type="ARBA" id="ARBA00022448"/>
    </source>
</evidence>
<comment type="caution">
    <text evidence="9">The sequence shown here is derived from an EMBL/GenBank/DDBJ whole genome shotgun (WGS) entry which is preliminary data.</text>
</comment>
<sequence>MSLKKLSVFQRFGFWISSTETKFKWALLLPTIILLAIITVYPTIYAFNLSLSDYNLARAADTLKGYIGLDNFRNILKDPTFWSSLRTTITFTVVVVVVEFFLGLCIALILQGTVTGSRIVRTFILLPMIMAPIVVGLTWTYLYQSEFGLVTFILRKLHLMSYATAPLADITSALPALMVVDIWQWTPFLIMVLLAGLEALPTAPYEAARIDKASPFLVFRKITLPLLQPVILIVLVLRIMDAIRVFDIVYALTEGGPGEATDVLSMFIYRNAFYLWGIGKASAISFILLYIIMIVSVILVNLLSRAKQTV</sequence>
<comment type="similarity">
    <text evidence="7">Belongs to the binding-protein-dependent transport system permease family.</text>
</comment>
<dbReference type="CDD" id="cd06261">
    <property type="entry name" value="TM_PBP2"/>
    <property type="match status" value="1"/>
</dbReference>
<evidence type="ECO:0000313" key="9">
    <source>
        <dbReference type="EMBL" id="OQA54400.1"/>
    </source>
</evidence>
<evidence type="ECO:0000256" key="4">
    <source>
        <dbReference type="ARBA" id="ARBA00022692"/>
    </source>
</evidence>
<protein>
    <submittedName>
        <fullName evidence="9">Trehalose transport system permease protein SugA</fullName>
    </submittedName>
</protein>
<dbReference type="GO" id="GO:0055085">
    <property type="term" value="P:transmembrane transport"/>
    <property type="evidence" value="ECO:0007669"/>
    <property type="project" value="InterPro"/>
</dbReference>
<evidence type="ECO:0000259" key="8">
    <source>
        <dbReference type="PROSITE" id="PS50928"/>
    </source>
</evidence>
<dbReference type="PANTHER" id="PTHR43005">
    <property type="entry name" value="BLR7065 PROTEIN"/>
    <property type="match status" value="1"/>
</dbReference>
<evidence type="ECO:0000256" key="7">
    <source>
        <dbReference type="RuleBase" id="RU363032"/>
    </source>
</evidence>
<reference evidence="9" key="1">
    <citation type="submission" date="2017-02" db="EMBL/GenBank/DDBJ databases">
        <title>Delving into the versatile metabolic prowess of the omnipresent phylum Bacteroidetes.</title>
        <authorList>
            <person name="Nobu M.K."/>
            <person name="Mei R."/>
            <person name="Narihiro T."/>
            <person name="Kuroda K."/>
            <person name="Liu W.-T."/>
        </authorList>
    </citation>
    <scope>NUCLEOTIDE SEQUENCE</scope>
    <source>
        <strain evidence="9">ADurb.Bin276</strain>
    </source>
</reference>
<dbReference type="GO" id="GO:0005886">
    <property type="term" value="C:plasma membrane"/>
    <property type="evidence" value="ECO:0007669"/>
    <property type="project" value="UniProtKB-SubCell"/>
</dbReference>
<dbReference type="InterPro" id="IPR035906">
    <property type="entry name" value="MetI-like_sf"/>
</dbReference>
<accession>A0A1V5SIN8</accession>
<keyword evidence="5 7" id="KW-1133">Transmembrane helix</keyword>
<evidence type="ECO:0000256" key="6">
    <source>
        <dbReference type="ARBA" id="ARBA00023136"/>
    </source>
</evidence>
<feature type="transmembrane region" description="Helical" evidence="7">
    <location>
        <begin position="182"/>
        <end position="201"/>
    </location>
</feature>
<feature type="transmembrane region" description="Helical" evidence="7">
    <location>
        <begin position="89"/>
        <end position="110"/>
    </location>
</feature>
<feature type="transmembrane region" description="Helical" evidence="7">
    <location>
        <begin position="273"/>
        <end position="303"/>
    </location>
</feature>
<proteinExistence type="inferred from homology"/>
<dbReference type="EMBL" id="MWBQ01000214">
    <property type="protein sequence ID" value="OQA54400.1"/>
    <property type="molecule type" value="Genomic_DNA"/>
</dbReference>
<dbReference type="PROSITE" id="PS50928">
    <property type="entry name" value="ABC_TM1"/>
    <property type="match status" value="1"/>
</dbReference>
<dbReference type="Gene3D" id="1.10.3720.10">
    <property type="entry name" value="MetI-like"/>
    <property type="match status" value="1"/>
</dbReference>
<feature type="transmembrane region" description="Helical" evidence="7">
    <location>
        <begin position="222"/>
        <end position="240"/>
    </location>
</feature>
<dbReference type="PANTHER" id="PTHR43005:SF2">
    <property type="entry name" value="INTEGRAL MEMBRANE SUGAR TRANSPORT PROTEIN"/>
    <property type="match status" value="1"/>
</dbReference>
<dbReference type="AlphaFoldDB" id="A0A1V5SIN8"/>
<evidence type="ECO:0000256" key="5">
    <source>
        <dbReference type="ARBA" id="ARBA00022989"/>
    </source>
</evidence>
<keyword evidence="4 7" id="KW-0812">Transmembrane</keyword>
<feature type="transmembrane region" description="Helical" evidence="7">
    <location>
        <begin position="122"/>
        <end position="142"/>
    </location>
</feature>
<keyword evidence="2 7" id="KW-0813">Transport</keyword>
<name>A0A1V5SIN8_9BACT</name>
<dbReference type="Pfam" id="PF00528">
    <property type="entry name" value="BPD_transp_1"/>
    <property type="match status" value="1"/>
</dbReference>
<keyword evidence="3" id="KW-1003">Cell membrane</keyword>
<keyword evidence="6 7" id="KW-0472">Membrane</keyword>
<dbReference type="SUPFAM" id="SSF161098">
    <property type="entry name" value="MetI-like"/>
    <property type="match status" value="1"/>
</dbReference>
<gene>
    <name evidence="9" type="primary">sugA_13</name>
    <name evidence="9" type="ORF">BWY41_02099</name>
</gene>
<dbReference type="InterPro" id="IPR000515">
    <property type="entry name" value="MetI-like"/>
</dbReference>
<evidence type="ECO:0000256" key="1">
    <source>
        <dbReference type="ARBA" id="ARBA00004651"/>
    </source>
</evidence>
<feature type="transmembrane region" description="Helical" evidence="7">
    <location>
        <begin position="25"/>
        <end position="47"/>
    </location>
</feature>
<feature type="domain" description="ABC transmembrane type-1" evidence="8">
    <location>
        <begin position="85"/>
        <end position="299"/>
    </location>
</feature>
<evidence type="ECO:0000256" key="3">
    <source>
        <dbReference type="ARBA" id="ARBA00022475"/>
    </source>
</evidence>
<comment type="subcellular location">
    <subcellularLocation>
        <location evidence="1 7">Cell membrane</location>
        <topology evidence="1 7">Multi-pass membrane protein</topology>
    </subcellularLocation>
</comment>